<dbReference type="InterPro" id="IPR007267">
    <property type="entry name" value="GtrA_DPMS_TM"/>
</dbReference>
<accession>A0ABU8TNM9</accession>
<keyword evidence="3 6" id="KW-0812">Transmembrane</keyword>
<dbReference type="Pfam" id="PF04138">
    <property type="entry name" value="GtrA_DPMS_TM"/>
    <property type="match status" value="1"/>
</dbReference>
<comment type="caution">
    <text evidence="8">The sequence shown here is derived from an EMBL/GenBank/DDBJ whole genome shotgun (WGS) entry which is preliminary data.</text>
</comment>
<evidence type="ECO:0000256" key="6">
    <source>
        <dbReference type="SAM" id="Phobius"/>
    </source>
</evidence>
<gene>
    <name evidence="8" type="ORF">V6575_16800</name>
</gene>
<feature type="transmembrane region" description="Helical" evidence="6">
    <location>
        <begin position="20"/>
        <end position="41"/>
    </location>
</feature>
<evidence type="ECO:0000313" key="8">
    <source>
        <dbReference type="EMBL" id="MEJ8475754.1"/>
    </source>
</evidence>
<dbReference type="PANTHER" id="PTHR38459:SF1">
    <property type="entry name" value="PROPHAGE BACTOPRENOL-LINKED GLUCOSE TRANSLOCASE HOMOLOG"/>
    <property type="match status" value="1"/>
</dbReference>
<feature type="domain" description="GtrA/DPMS transmembrane" evidence="7">
    <location>
        <begin position="21"/>
        <end position="138"/>
    </location>
</feature>
<protein>
    <submittedName>
        <fullName evidence="8">GtrA family protein</fullName>
    </submittedName>
</protein>
<evidence type="ECO:0000256" key="4">
    <source>
        <dbReference type="ARBA" id="ARBA00022989"/>
    </source>
</evidence>
<comment type="similarity">
    <text evidence="2">Belongs to the GtrA family.</text>
</comment>
<dbReference type="RefSeq" id="WP_340275990.1">
    <property type="nucleotide sequence ID" value="NZ_JBAKIA010000013.1"/>
</dbReference>
<dbReference type="InterPro" id="IPR051401">
    <property type="entry name" value="GtrA_CellWall_Glycosyl"/>
</dbReference>
<name>A0ABU8TNM9_9HYPH</name>
<evidence type="ECO:0000256" key="2">
    <source>
        <dbReference type="ARBA" id="ARBA00009399"/>
    </source>
</evidence>
<evidence type="ECO:0000256" key="5">
    <source>
        <dbReference type="ARBA" id="ARBA00023136"/>
    </source>
</evidence>
<proteinExistence type="inferred from homology"/>
<organism evidence="8 9">
    <name type="scientific">Roseibium algae</name>
    <dbReference type="NCBI Taxonomy" id="3123038"/>
    <lineage>
        <taxon>Bacteria</taxon>
        <taxon>Pseudomonadati</taxon>
        <taxon>Pseudomonadota</taxon>
        <taxon>Alphaproteobacteria</taxon>
        <taxon>Hyphomicrobiales</taxon>
        <taxon>Stappiaceae</taxon>
        <taxon>Roseibium</taxon>
    </lineage>
</organism>
<dbReference type="Proteomes" id="UP001385499">
    <property type="component" value="Unassembled WGS sequence"/>
</dbReference>
<keyword evidence="4 6" id="KW-1133">Transmembrane helix</keyword>
<feature type="transmembrane region" description="Helical" evidence="6">
    <location>
        <begin position="47"/>
        <end position="67"/>
    </location>
</feature>
<feature type="transmembrane region" description="Helical" evidence="6">
    <location>
        <begin position="115"/>
        <end position="137"/>
    </location>
</feature>
<evidence type="ECO:0000313" key="9">
    <source>
        <dbReference type="Proteomes" id="UP001385499"/>
    </source>
</evidence>
<evidence type="ECO:0000259" key="7">
    <source>
        <dbReference type="Pfam" id="PF04138"/>
    </source>
</evidence>
<keyword evidence="9" id="KW-1185">Reference proteome</keyword>
<evidence type="ECO:0000256" key="1">
    <source>
        <dbReference type="ARBA" id="ARBA00004141"/>
    </source>
</evidence>
<sequence length="150" mass="15973">MNSDPSSLHHRVKTEVGTAFRFAIVGATATLTHATAALALLETGTLSAFPANIAGFLVAFVVSFVGHHRWSFASTQQDGKAHQRMRRFFVLALIGFALNSSVLAGWLGLTSWPQSLGILFSIAVVPALTFFGARLWAFSGSPPASDPNES</sequence>
<feature type="transmembrane region" description="Helical" evidence="6">
    <location>
        <begin position="88"/>
        <end position="109"/>
    </location>
</feature>
<keyword evidence="5 6" id="KW-0472">Membrane</keyword>
<evidence type="ECO:0000256" key="3">
    <source>
        <dbReference type="ARBA" id="ARBA00022692"/>
    </source>
</evidence>
<comment type="subcellular location">
    <subcellularLocation>
        <location evidence="1">Membrane</location>
        <topology evidence="1">Multi-pass membrane protein</topology>
    </subcellularLocation>
</comment>
<dbReference type="EMBL" id="JBAKIA010000013">
    <property type="protein sequence ID" value="MEJ8475754.1"/>
    <property type="molecule type" value="Genomic_DNA"/>
</dbReference>
<reference evidence="8 9" key="1">
    <citation type="submission" date="2024-02" db="EMBL/GenBank/DDBJ databases">
        <title>Roseibium algae sp. nov., isolated from marine alga (Grateloupia sp.), showing potential in myo-inositol conversion.</title>
        <authorList>
            <person name="Wang Y."/>
        </authorList>
    </citation>
    <scope>NUCLEOTIDE SEQUENCE [LARGE SCALE GENOMIC DNA]</scope>
    <source>
        <strain evidence="8 9">H3510</strain>
    </source>
</reference>
<dbReference type="PANTHER" id="PTHR38459">
    <property type="entry name" value="PROPHAGE BACTOPRENOL-LINKED GLUCOSE TRANSLOCASE HOMOLOG"/>
    <property type="match status" value="1"/>
</dbReference>